<dbReference type="InterPro" id="IPR050109">
    <property type="entry name" value="HTH-type_TetR-like_transc_reg"/>
</dbReference>
<dbReference type="PROSITE" id="PS50977">
    <property type="entry name" value="HTH_TETR_2"/>
    <property type="match status" value="1"/>
</dbReference>
<dbReference type="EMBL" id="BOOC01000003">
    <property type="protein sequence ID" value="GIH38212.1"/>
    <property type="molecule type" value="Genomic_DNA"/>
</dbReference>
<sequence length="245" mass="27073">MTGRENLWMRPERPARGPRPSFSRARLAEVAVQVADAEGLDAISMRRLAGELGAGTMSLYRYVSGKDDVIELMIDLVVGEYLPGETTLTGEWASDLRDLAWQARRTMLRHPWLAPLAASRQQASPTRLRLMETALGMLDGLGLGVDEMLTIVGGVFAYLNGFVQSELADAEALRRTGLTLQEWMTTQLPYIQSQIATGRYPMLLRMTTEGGRELVDADERFAYGLDRLLDGIAARLPRPGTPPVP</sequence>
<dbReference type="SUPFAM" id="SSF48498">
    <property type="entry name" value="Tetracyclin repressor-like, C-terminal domain"/>
    <property type="match status" value="1"/>
</dbReference>
<dbReference type="PANTHER" id="PTHR30055:SF151">
    <property type="entry name" value="TRANSCRIPTIONAL REGULATORY PROTEIN"/>
    <property type="match status" value="1"/>
</dbReference>
<proteinExistence type="predicted"/>
<dbReference type="PANTHER" id="PTHR30055">
    <property type="entry name" value="HTH-TYPE TRANSCRIPTIONAL REGULATOR RUTR"/>
    <property type="match status" value="1"/>
</dbReference>
<reference evidence="7 8" key="1">
    <citation type="submission" date="2021-01" db="EMBL/GenBank/DDBJ databases">
        <title>Whole genome shotgun sequence of Microbispora corallina NBRC 16416.</title>
        <authorList>
            <person name="Komaki H."/>
            <person name="Tamura T."/>
        </authorList>
    </citation>
    <scope>NUCLEOTIDE SEQUENCE [LARGE SCALE GENOMIC DNA]</scope>
    <source>
        <strain evidence="7 8">NBRC 16416</strain>
    </source>
</reference>
<keyword evidence="1" id="KW-0805">Transcription regulation</keyword>
<dbReference type="Pfam" id="PF02909">
    <property type="entry name" value="TetR_C_1"/>
    <property type="match status" value="1"/>
</dbReference>
<dbReference type="InterPro" id="IPR036271">
    <property type="entry name" value="Tet_transcr_reg_TetR-rel_C_sf"/>
</dbReference>
<evidence type="ECO:0000256" key="3">
    <source>
        <dbReference type="ARBA" id="ARBA00023163"/>
    </source>
</evidence>
<keyword evidence="8" id="KW-1185">Reference proteome</keyword>
<dbReference type="SUPFAM" id="SSF46689">
    <property type="entry name" value="Homeodomain-like"/>
    <property type="match status" value="1"/>
</dbReference>
<feature type="region of interest" description="Disordered" evidence="5">
    <location>
        <begin position="1"/>
        <end position="20"/>
    </location>
</feature>
<evidence type="ECO:0000313" key="7">
    <source>
        <dbReference type="EMBL" id="GIH38212.1"/>
    </source>
</evidence>
<protein>
    <submittedName>
        <fullName evidence="7">TetR family transcriptional regulator</fullName>
    </submittedName>
</protein>
<keyword evidence="3" id="KW-0804">Transcription</keyword>
<feature type="DNA-binding region" description="H-T-H motif" evidence="4">
    <location>
        <begin position="44"/>
        <end position="63"/>
    </location>
</feature>
<dbReference type="InterPro" id="IPR001647">
    <property type="entry name" value="HTH_TetR"/>
</dbReference>
<dbReference type="Proteomes" id="UP000603904">
    <property type="component" value="Unassembled WGS sequence"/>
</dbReference>
<gene>
    <name evidence="7" type="ORF">Mco01_12120</name>
</gene>
<dbReference type="InterPro" id="IPR004111">
    <property type="entry name" value="Repressor_TetR_C"/>
</dbReference>
<evidence type="ECO:0000256" key="1">
    <source>
        <dbReference type="ARBA" id="ARBA00023015"/>
    </source>
</evidence>
<evidence type="ECO:0000256" key="4">
    <source>
        <dbReference type="PROSITE-ProRule" id="PRU00335"/>
    </source>
</evidence>
<name>A0ABQ4FTR1_9ACTN</name>
<evidence type="ECO:0000313" key="8">
    <source>
        <dbReference type="Proteomes" id="UP000603904"/>
    </source>
</evidence>
<feature type="domain" description="HTH tetR-type" evidence="6">
    <location>
        <begin position="21"/>
        <end position="81"/>
    </location>
</feature>
<keyword evidence="2 4" id="KW-0238">DNA-binding</keyword>
<accession>A0ABQ4FTR1</accession>
<organism evidence="7 8">
    <name type="scientific">Microbispora corallina</name>
    <dbReference type="NCBI Taxonomy" id="83302"/>
    <lineage>
        <taxon>Bacteria</taxon>
        <taxon>Bacillati</taxon>
        <taxon>Actinomycetota</taxon>
        <taxon>Actinomycetes</taxon>
        <taxon>Streptosporangiales</taxon>
        <taxon>Streptosporangiaceae</taxon>
        <taxon>Microbispora</taxon>
    </lineage>
</organism>
<dbReference type="Gene3D" id="1.10.357.10">
    <property type="entry name" value="Tetracycline Repressor, domain 2"/>
    <property type="match status" value="1"/>
</dbReference>
<evidence type="ECO:0000259" key="6">
    <source>
        <dbReference type="PROSITE" id="PS50977"/>
    </source>
</evidence>
<evidence type="ECO:0000256" key="2">
    <source>
        <dbReference type="ARBA" id="ARBA00023125"/>
    </source>
</evidence>
<dbReference type="RefSeq" id="WP_204055855.1">
    <property type="nucleotide sequence ID" value="NZ_BAAAGP010000003.1"/>
</dbReference>
<dbReference type="InterPro" id="IPR009057">
    <property type="entry name" value="Homeodomain-like_sf"/>
</dbReference>
<comment type="caution">
    <text evidence="7">The sequence shown here is derived from an EMBL/GenBank/DDBJ whole genome shotgun (WGS) entry which is preliminary data.</text>
</comment>
<evidence type="ECO:0000256" key="5">
    <source>
        <dbReference type="SAM" id="MobiDB-lite"/>
    </source>
</evidence>
<dbReference type="Gene3D" id="1.10.10.60">
    <property type="entry name" value="Homeodomain-like"/>
    <property type="match status" value="1"/>
</dbReference>